<dbReference type="AlphaFoldDB" id="A0A679IZD4"/>
<protein>
    <recommendedName>
        <fullName evidence="2">Lipoprotein</fullName>
    </recommendedName>
</protein>
<accession>A0A679IZD4</accession>
<reference evidence="1" key="1">
    <citation type="submission" date="2019-12" db="EMBL/GenBank/DDBJ databases">
        <authorList>
            <person name="Cremers G."/>
        </authorList>
    </citation>
    <scope>NUCLEOTIDE SEQUENCE</scope>
    <source>
        <strain evidence="1">Vvax</strain>
    </source>
</reference>
<evidence type="ECO:0008006" key="2">
    <source>
        <dbReference type="Google" id="ProtNLM"/>
    </source>
</evidence>
<evidence type="ECO:0000313" key="1">
    <source>
        <dbReference type="EMBL" id="CAA2099865.1"/>
    </source>
</evidence>
<dbReference type="RefSeq" id="WP_339088208.1">
    <property type="nucleotide sequence ID" value="NZ_LR743507.1"/>
</dbReference>
<organism evidence="1">
    <name type="scientific">Variovorax paradoxus</name>
    <dbReference type="NCBI Taxonomy" id="34073"/>
    <lineage>
        <taxon>Bacteria</taxon>
        <taxon>Pseudomonadati</taxon>
        <taxon>Pseudomonadota</taxon>
        <taxon>Betaproteobacteria</taxon>
        <taxon>Burkholderiales</taxon>
        <taxon>Comamonadaceae</taxon>
        <taxon>Variovorax</taxon>
    </lineage>
</organism>
<dbReference type="EMBL" id="LR743507">
    <property type="protein sequence ID" value="CAA2099865.1"/>
    <property type="molecule type" value="Genomic_DNA"/>
</dbReference>
<name>A0A679IZD4_VARPD</name>
<gene>
    <name evidence="1" type="ORF">VVAX_00452</name>
</gene>
<sequence length="222" mass="24369">MATFRSQGRPLRLRQLLRTGWRSHSKRHPHRRSGWRLRPLAVCGALAAALLATGCAPLLAPPYAADYEALDRLEAARPGMVALARAQPTAPEEPVNTVQLRRAKLLSPSGSFAQYLQDALMRDLSEISAYDPKAPTRVAARILVNDIDLGVINGTGRMDVEITVTRDDAQRLRKTYRAETAFDSSYASIVAVPAGQAAYPRLVRALLRKVYADPQFVAAIGR</sequence>
<proteinExistence type="predicted"/>